<evidence type="ECO:0000313" key="1">
    <source>
        <dbReference type="EMBL" id="MBK1869036.1"/>
    </source>
</evidence>
<accession>A0ACC5R8P1</accession>
<proteinExistence type="predicted"/>
<organism evidence="1 2">
    <name type="scientific">Taklimakanibacter albus</name>
    <dbReference type="NCBI Taxonomy" id="2800327"/>
    <lineage>
        <taxon>Bacteria</taxon>
        <taxon>Pseudomonadati</taxon>
        <taxon>Pseudomonadota</taxon>
        <taxon>Alphaproteobacteria</taxon>
        <taxon>Hyphomicrobiales</taxon>
        <taxon>Aestuariivirgaceae</taxon>
        <taxon>Taklimakanibacter</taxon>
    </lineage>
</organism>
<reference evidence="1" key="1">
    <citation type="submission" date="2021-01" db="EMBL/GenBank/DDBJ databases">
        <authorList>
            <person name="Sun Q."/>
        </authorList>
    </citation>
    <scope>NUCLEOTIDE SEQUENCE</scope>
    <source>
        <strain evidence="1">YIM B02566</strain>
    </source>
</reference>
<keyword evidence="1" id="KW-0548">Nucleotidyltransferase</keyword>
<keyword evidence="2" id="KW-1185">Reference proteome</keyword>
<protein>
    <submittedName>
        <fullName evidence="1">Nicotinate-nucleotide adenylyltransferase</fullName>
        <ecNumber evidence="1">2.7.7.18</ecNumber>
    </submittedName>
</protein>
<keyword evidence="1" id="KW-0808">Transferase</keyword>
<dbReference type="EC" id="2.7.7.18" evidence="1"/>
<sequence length="207" mass="23259">MILPPPFGAGQRIGLFGGSFNPAHSGHRAVALYALKRLALDWVWWLVSPQNPLKDAGDYRDYDERLKITRLVARHPRFVVTDLEEQLGTRTTAATLAALTPVLRRGRFVWIMGADSFANLHHWNDWTDIPEAIPLAILARPGFAMRALESPAALRYESRRIATEEARELPGAPPPAWCFIPMPLRSESSTAIRERAKKRKQIVMTAS</sequence>
<comment type="caution">
    <text evidence="1">The sequence shown here is derived from an EMBL/GenBank/DDBJ whole genome shotgun (WGS) entry which is preliminary data.</text>
</comment>
<gene>
    <name evidence="1" type="ORF">JHL16_21940</name>
</gene>
<evidence type="ECO:0000313" key="2">
    <source>
        <dbReference type="Proteomes" id="UP000616151"/>
    </source>
</evidence>
<dbReference type="Proteomes" id="UP000616151">
    <property type="component" value="Unassembled WGS sequence"/>
</dbReference>
<dbReference type="EMBL" id="JAENHL010000007">
    <property type="protein sequence ID" value="MBK1869036.1"/>
    <property type="molecule type" value="Genomic_DNA"/>
</dbReference>
<name>A0ACC5R8P1_9HYPH</name>